<dbReference type="Gene3D" id="3.20.20.30">
    <property type="entry name" value="Luciferase-like domain"/>
    <property type="match status" value="1"/>
</dbReference>
<evidence type="ECO:0000313" key="7">
    <source>
        <dbReference type="Proteomes" id="UP000597444"/>
    </source>
</evidence>
<evidence type="ECO:0000256" key="2">
    <source>
        <dbReference type="ARBA" id="ARBA00022643"/>
    </source>
</evidence>
<dbReference type="Pfam" id="PF00296">
    <property type="entry name" value="Bac_luciferase"/>
    <property type="match status" value="1"/>
</dbReference>
<evidence type="ECO:0000313" key="6">
    <source>
        <dbReference type="EMBL" id="GHO98265.1"/>
    </source>
</evidence>
<dbReference type="EMBL" id="BNJK01000002">
    <property type="protein sequence ID" value="GHO98265.1"/>
    <property type="molecule type" value="Genomic_DNA"/>
</dbReference>
<evidence type="ECO:0000259" key="5">
    <source>
        <dbReference type="Pfam" id="PF00296"/>
    </source>
</evidence>
<dbReference type="RefSeq" id="WP_220209022.1">
    <property type="nucleotide sequence ID" value="NZ_BNJK01000002.1"/>
</dbReference>
<organism evidence="6 7">
    <name type="scientific">Reticulibacter mediterranei</name>
    <dbReference type="NCBI Taxonomy" id="2778369"/>
    <lineage>
        <taxon>Bacteria</taxon>
        <taxon>Bacillati</taxon>
        <taxon>Chloroflexota</taxon>
        <taxon>Ktedonobacteria</taxon>
        <taxon>Ktedonobacterales</taxon>
        <taxon>Reticulibacteraceae</taxon>
        <taxon>Reticulibacter</taxon>
    </lineage>
</organism>
<sequence length="289" mass="32470">MANRVYFGIATPQQNVTYEKLLSLWLEADREPLVDHLWIFDHFMALGENADGPCYEAWTTLAGLAARTERVHIGHLVTGNTYRHPAILARQAVTVDHISQGRLYFGIGAAWHEQEHRGFGIPFPGAGERVRRLDEACQVIRQLWTETKPSFNGRYYQLEEAHSEPKPLQKPHPPIIIAATGEQMLRVVAKHADIWASQSHTIEDFREKSARLNQRCEEIGRDPATLARLGAAWIDPTVSDFSAVRAYVEQMIEAGATHIVLNPSGKYPAGIIRLIVDEIIQPLKQASSL</sequence>
<dbReference type="InterPro" id="IPR036661">
    <property type="entry name" value="Luciferase-like_sf"/>
</dbReference>
<protein>
    <recommendedName>
        <fullName evidence="5">Luciferase-like domain-containing protein</fullName>
    </recommendedName>
</protein>
<dbReference type="SUPFAM" id="SSF51679">
    <property type="entry name" value="Bacterial luciferase-like"/>
    <property type="match status" value="1"/>
</dbReference>
<evidence type="ECO:0000256" key="1">
    <source>
        <dbReference type="ARBA" id="ARBA00022630"/>
    </source>
</evidence>
<dbReference type="InterPro" id="IPR011251">
    <property type="entry name" value="Luciferase-like_dom"/>
</dbReference>
<dbReference type="PANTHER" id="PTHR42847:SF8">
    <property type="entry name" value="CONSERVED PROTEIN"/>
    <property type="match status" value="1"/>
</dbReference>
<keyword evidence="1" id="KW-0285">Flavoprotein</keyword>
<comment type="caution">
    <text evidence="6">The sequence shown here is derived from an EMBL/GenBank/DDBJ whole genome shotgun (WGS) entry which is preliminary data.</text>
</comment>
<reference evidence="6" key="1">
    <citation type="submission" date="2020-10" db="EMBL/GenBank/DDBJ databases">
        <title>Taxonomic study of unclassified bacteria belonging to the class Ktedonobacteria.</title>
        <authorList>
            <person name="Yabe S."/>
            <person name="Wang C.M."/>
            <person name="Zheng Y."/>
            <person name="Sakai Y."/>
            <person name="Cavaletti L."/>
            <person name="Monciardini P."/>
            <person name="Donadio S."/>
        </authorList>
    </citation>
    <scope>NUCLEOTIDE SEQUENCE</scope>
    <source>
        <strain evidence="6">ID150040</strain>
    </source>
</reference>
<dbReference type="InterPro" id="IPR019952">
    <property type="entry name" value="F420_OxRdatse_Rv1855c_pred"/>
</dbReference>
<name>A0A8J3IWS4_9CHLR</name>
<dbReference type="PANTHER" id="PTHR42847">
    <property type="entry name" value="ALKANESULFONATE MONOOXYGENASE"/>
    <property type="match status" value="1"/>
</dbReference>
<accession>A0A8J3IWS4</accession>
<dbReference type="InterPro" id="IPR050172">
    <property type="entry name" value="SsuD_RutA_monooxygenase"/>
</dbReference>
<keyword evidence="4" id="KW-0503">Monooxygenase</keyword>
<feature type="domain" description="Luciferase-like" evidence="5">
    <location>
        <begin position="35"/>
        <end position="229"/>
    </location>
</feature>
<keyword evidence="7" id="KW-1185">Reference proteome</keyword>
<dbReference type="GO" id="GO:0046306">
    <property type="term" value="P:alkanesulfonate catabolic process"/>
    <property type="evidence" value="ECO:0007669"/>
    <property type="project" value="TreeGrafter"/>
</dbReference>
<gene>
    <name evidence="6" type="ORF">KSF_083130</name>
</gene>
<dbReference type="AlphaFoldDB" id="A0A8J3IWS4"/>
<dbReference type="GO" id="GO:0008726">
    <property type="term" value="F:alkanesulfonate monooxygenase activity"/>
    <property type="evidence" value="ECO:0007669"/>
    <property type="project" value="TreeGrafter"/>
</dbReference>
<keyword evidence="3" id="KW-0560">Oxidoreductase</keyword>
<proteinExistence type="predicted"/>
<dbReference type="Proteomes" id="UP000597444">
    <property type="component" value="Unassembled WGS sequence"/>
</dbReference>
<evidence type="ECO:0000256" key="4">
    <source>
        <dbReference type="ARBA" id="ARBA00023033"/>
    </source>
</evidence>
<dbReference type="NCBIfam" id="TIGR03560">
    <property type="entry name" value="F420_Rv1855c"/>
    <property type="match status" value="1"/>
</dbReference>
<keyword evidence="2" id="KW-0288">FMN</keyword>
<evidence type="ECO:0000256" key="3">
    <source>
        <dbReference type="ARBA" id="ARBA00023002"/>
    </source>
</evidence>